<dbReference type="CDD" id="cd05400">
    <property type="entry name" value="NT_2-5OAS_ClassI-CCAase"/>
    <property type="match status" value="1"/>
</dbReference>
<name>A0ABM8EF65_9HYPH</name>
<keyword evidence="1" id="KW-0051">Antiviral defense</keyword>
<sequence>MAKTIDEAFRLLRSRLEITDLQEQTVSTRQTKIREALEKDLSVLDTFLTGSYRRNTMIAPLAEADIDIFVVLDPRYYSANGQQQLLEIVRSSLLKTYTRTPKIRPDGHAVTVTFTDFKVDVVPGFYAEGGGYLIPDTELQRWIRTDPKEHVVIWTAANKAHNGDLVPLLKMLKSWNKSRALFKSFHLETIALTALKGVRIDSFPSGLRYVFDAARAMIRVKLPDPAGYSDDVGAHVSSEAAMQNLIGRLDWAHAQAREAEQLAAAGRIEEAFTKWAALLKGYFPTYG</sequence>
<accession>A0ABM8EF65</accession>
<dbReference type="SUPFAM" id="SSF81301">
    <property type="entry name" value="Nucleotidyltransferase"/>
    <property type="match status" value="1"/>
</dbReference>
<dbReference type="Proteomes" id="UP001317629">
    <property type="component" value="Plasmid pSS37A-Re-3"/>
</dbReference>
<evidence type="ECO:0008006" key="4">
    <source>
        <dbReference type="Google" id="ProtNLM"/>
    </source>
</evidence>
<organism evidence="2 3">
    <name type="scientific">Methylocystis iwaonis</name>
    <dbReference type="NCBI Taxonomy" id="2885079"/>
    <lineage>
        <taxon>Bacteria</taxon>
        <taxon>Pseudomonadati</taxon>
        <taxon>Pseudomonadota</taxon>
        <taxon>Alphaproteobacteria</taxon>
        <taxon>Hyphomicrobiales</taxon>
        <taxon>Methylocystaceae</taxon>
        <taxon>Methylocystis</taxon>
    </lineage>
</organism>
<dbReference type="InterPro" id="IPR006116">
    <property type="entry name" value="NT_2-5OAS_ClassI-CCAase"/>
</dbReference>
<evidence type="ECO:0000313" key="3">
    <source>
        <dbReference type="Proteomes" id="UP001317629"/>
    </source>
</evidence>
<reference evidence="2 3" key="1">
    <citation type="journal article" date="2023" name="Int. J. Syst. Evol. Microbiol.">
        <title>Methylocystis iwaonis sp. nov., a type II methane-oxidizing bacterium from surface soil of a rice paddy field in Japan, and emended description of the genus Methylocystis (ex Whittenbury et al. 1970) Bowman et al. 1993.</title>
        <authorList>
            <person name="Kaise H."/>
            <person name="Sawadogo J.B."/>
            <person name="Alam M.S."/>
            <person name="Ueno C."/>
            <person name="Dianou D."/>
            <person name="Shinjo R."/>
            <person name="Asakawa S."/>
        </authorList>
    </citation>
    <scope>NUCLEOTIDE SEQUENCE [LARGE SCALE GENOMIC DNA]</scope>
    <source>
        <strain evidence="2 3">SS37A-Re</strain>
    </source>
</reference>
<dbReference type="NCBIfam" id="NF041117">
    <property type="entry name" value="CBASS_cyclase_b"/>
    <property type="match status" value="1"/>
</dbReference>
<protein>
    <recommendedName>
        <fullName evidence="4">Nucleotidyltransferase</fullName>
    </recommendedName>
</protein>
<proteinExistence type="predicted"/>
<keyword evidence="2" id="KW-0614">Plasmid</keyword>
<dbReference type="InterPro" id="IPR053550">
    <property type="entry name" value="CD-NTase"/>
</dbReference>
<dbReference type="RefSeq" id="WP_281932723.1">
    <property type="nucleotide sequence ID" value="NZ_AP027145.1"/>
</dbReference>
<geneLocation type="plasmid" evidence="2 3">
    <name>pSS37A-Re-3</name>
</geneLocation>
<evidence type="ECO:0000313" key="2">
    <source>
        <dbReference type="EMBL" id="BDV36601.1"/>
    </source>
</evidence>
<dbReference type="EMBL" id="AP027145">
    <property type="protein sequence ID" value="BDV36601.1"/>
    <property type="molecule type" value="Genomic_DNA"/>
</dbReference>
<dbReference type="Pfam" id="PF18144">
    <property type="entry name" value="SMODS"/>
    <property type="match status" value="1"/>
</dbReference>
<keyword evidence="3" id="KW-1185">Reference proteome</keyword>
<evidence type="ECO:0000256" key="1">
    <source>
        <dbReference type="ARBA" id="ARBA00023118"/>
    </source>
</evidence>
<dbReference type="InterPro" id="IPR043519">
    <property type="entry name" value="NT_sf"/>
</dbReference>
<dbReference type="Gene3D" id="3.30.460.10">
    <property type="entry name" value="Beta Polymerase, domain 2"/>
    <property type="match status" value="1"/>
</dbReference>
<gene>
    <name evidence="2" type="ORF">SS37A_41310</name>
</gene>